<keyword evidence="2" id="KW-0378">Hydrolase</keyword>
<dbReference type="PANTHER" id="PTHR43319">
    <property type="entry name" value="BETA-LACTAMASE-RELATED"/>
    <property type="match status" value="1"/>
</dbReference>
<sequence length="389" mass="40934">MIVSAAEIQGWTSIGFAPLRDALTEAAANEPGLQAQLAVYHRGRPVADLWTGGLMTGDTLLALFSTGKGAAFLVLALLVQDGVIELDRPVAEYWPEFAVAGKDRITVRQLAAHQAGLIGVPGGFTVDELSDDRRLAERLAGQEPWWAPGTAHGYHAFVIGALVGELVRRTTGQTLQEVFDARIRRPHDLDFHLGLPVAEEPRFLEAAPLTAAERGATPRPPADSLTAIAFNLHAPEPTDLVAFGNDPVVHRRGPASSGSIGTARGVARMYAAATTGIDGGRPLLAPETIEEFTRPHGSGVDLVTGEAGHFLLGFEAQASRYPSLSPRAFGHSGAVGAQSFADPETGIAYSYARRRFALGGGGGAAENRGLVSAVTRLAEVVDSPAHAVR</sequence>
<dbReference type="InterPro" id="IPR012338">
    <property type="entry name" value="Beta-lactam/transpept-like"/>
</dbReference>
<dbReference type="OrthoDB" id="3422781at2"/>
<accession>A0A0M2HUT5</accession>
<name>A0A0M2HUT5_9MICO</name>
<evidence type="ECO:0000259" key="1">
    <source>
        <dbReference type="Pfam" id="PF00144"/>
    </source>
</evidence>
<dbReference type="EMBL" id="JYJB01000006">
    <property type="protein sequence ID" value="KJL48685.1"/>
    <property type="molecule type" value="Genomic_DNA"/>
</dbReference>
<feature type="domain" description="Beta-lactamase-related" evidence="1">
    <location>
        <begin position="35"/>
        <end position="351"/>
    </location>
</feature>
<dbReference type="InterPro" id="IPR001466">
    <property type="entry name" value="Beta-lactam-related"/>
</dbReference>
<evidence type="ECO:0000313" key="3">
    <source>
        <dbReference type="Proteomes" id="UP000033900"/>
    </source>
</evidence>
<dbReference type="STRING" id="273678.RS84_00852"/>
<dbReference type="EC" id="3.5.2.6" evidence="2"/>
<comment type="caution">
    <text evidence="2">The sequence shown here is derived from an EMBL/GenBank/DDBJ whole genome shotgun (WGS) entry which is preliminary data.</text>
</comment>
<reference evidence="2 3" key="1">
    <citation type="submission" date="2015-02" db="EMBL/GenBank/DDBJ databases">
        <title>Draft genome sequences of ten Microbacterium spp. with emphasis on heavy metal contaminated environments.</title>
        <authorList>
            <person name="Corretto E."/>
        </authorList>
    </citation>
    <scope>NUCLEOTIDE SEQUENCE [LARGE SCALE GENOMIC DNA]</scope>
    <source>
        <strain evidence="2 3">SA35</strain>
    </source>
</reference>
<dbReference type="GO" id="GO:0008800">
    <property type="term" value="F:beta-lactamase activity"/>
    <property type="evidence" value="ECO:0007669"/>
    <property type="project" value="UniProtKB-EC"/>
</dbReference>
<dbReference type="Pfam" id="PF00144">
    <property type="entry name" value="Beta-lactamase"/>
    <property type="match status" value="1"/>
</dbReference>
<dbReference type="Proteomes" id="UP000033900">
    <property type="component" value="Unassembled WGS sequence"/>
</dbReference>
<dbReference type="PANTHER" id="PTHR43319:SF3">
    <property type="entry name" value="BETA-LACTAMASE-RELATED DOMAIN-CONTAINING PROTEIN"/>
    <property type="match status" value="1"/>
</dbReference>
<dbReference type="InterPro" id="IPR052907">
    <property type="entry name" value="Beta-lactamase/esterase"/>
</dbReference>
<keyword evidence="3" id="KW-1185">Reference proteome</keyword>
<dbReference type="Gene3D" id="3.40.710.10">
    <property type="entry name" value="DD-peptidase/beta-lactamase superfamily"/>
    <property type="match status" value="1"/>
</dbReference>
<protein>
    <submittedName>
        <fullName evidence="2">Beta-lactamase</fullName>
        <ecNumber evidence="2">3.5.2.6</ecNumber>
    </submittedName>
</protein>
<proteinExistence type="predicted"/>
<dbReference type="AlphaFoldDB" id="A0A0M2HUT5"/>
<dbReference type="PATRIC" id="fig|273678.4.peg.847"/>
<dbReference type="SUPFAM" id="SSF56601">
    <property type="entry name" value="beta-lactamase/transpeptidase-like"/>
    <property type="match status" value="1"/>
</dbReference>
<evidence type="ECO:0000313" key="2">
    <source>
        <dbReference type="EMBL" id="KJL48685.1"/>
    </source>
</evidence>
<organism evidence="2 3">
    <name type="scientific">Microbacterium hydrocarbonoxydans</name>
    <dbReference type="NCBI Taxonomy" id="273678"/>
    <lineage>
        <taxon>Bacteria</taxon>
        <taxon>Bacillati</taxon>
        <taxon>Actinomycetota</taxon>
        <taxon>Actinomycetes</taxon>
        <taxon>Micrococcales</taxon>
        <taxon>Microbacteriaceae</taxon>
        <taxon>Microbacterium</taxon>
    </lineage>
</organism>
<gene>
    <name evidence="2" type="primary">ampC_1</name>
    <name evidence="2" type="ORF">RS84_00852</name>
</gene>